<evidence type="ECO:0000313" key="6">
    <source>
        <dbReference type="EMBL" id="MBC9812572.1"/>
    </source>
</evidence>
<evidence type="ECO:0000256" key="4">
    <source>
        <dbReference type="SAM" id="SignalP"/>
    </source>
</evidence>
<dbReference type="NCBIfam" id="NF033679">
    <property type="entry name" value="DNRLRE_dom"/>
    <property type="match status" value="2"/>
</dbReference>
<feature type="signal peptide" evidence="4">
    <location>
        <begin position="1"/>
        <end position="18"/>
    </location>
</feature>
<comment type="subcellular location">
    <subcellularLocation>
        <location evidence="1">Secreted</location>
    </subcellularLocation>
</comment>
<keyword evidence="3 4" id="KW-0732">Signal</keyword>
<dbReference type="EMBL" id="JACVEL010000005">
    <property type="protein sequence ID" value="MBC9812572.1"/>
    <property type="molecule type" value="Genomic_DNA"/>
</dbReference>
<keyword evidence="7" id="KW-1185">Reference proteome</keyword>
<dbReference type="RefSeq" id="WP_163492760.1">
    <property type="nucleotide sequence ID" value="NZ_JACVEL010000005.1"/>
</dbReference>
<dbReference type="InterPro" id="IPR055372">
    <property type="entry name" value="CBM96"/>
</dbReference>
<reference evidence="6" key="1">
    <citation type="submission" date="2020-09" db="EMBL/GenBank/DDBJ databases">
        <title>Taishania pollutisoli gen. nov., sp. nov., Isolated from Tetrabromobisphenol A-Contaminated Soil.</title>
        <authorList>
            <person name="Chen Q."/>
        </authorList>
    </citation>
    <scope>NUCLEOTIDE SEQUENCE</scope>
    <source>
        <strain evidence="6">CZZ-1</strain>
    </source>
</reference>
<feature type="chain" id="PRO_5035268720" evidence="4">
    <location>
        <begin position="19"/>
        <end position="1498"/>
    </location>
</feature>
<evidence type="ECO:0000259" key="5">
    <source>
        <dbReference type="Pfam" id="PF24517"/>
    </source>
</evidence>
<proteinExistence type="predicted"/>
<protein>
    <submittedName>
        <fullName evidence="6">DNRLRE domain-containing protein</fullName>
    </submittedName>
</protein>
<name>A0A8J6P648_9FLAO</name>
<feature type="domain" description="Carbohydrate-binding module family 96" evidence="5">
    <location>
        <begin position="25"/>
        <end position="194"/>
    </location>
</feature>
<dbReference type="GO" id="GO:0005576">
    <property type="term" value="C:extracellular region"/>
    <property type="evidence" value="ECO:0007669"/>
    <property type="project" value="UniProtKB-SubCell"/>
</dbReference>
<organism evidence="6 7">
    <name type="scientific">Taishania pollutisoli</name>
    <dbReference type="NCBI Taxonomy" id="2766479"/>
    <lineage>
        <taxon>Bacteria</taxon>
        <taxon>Pseudomonadati</taxon>
        <taxon>Bacteroidota</taxon>
        <taxon>Flavobacteriia</taxon>
        <taxon>Flavobacteriales</taxon>
        <taxon>Crocinitomicaceae</taxon>
        <taxon>Taishania</taxon>
    </lineage>
</organism>
<evidence type="ECO:0000313" key="7">
    <source>
        <dbReference type="Proteomes" id="UP000652681"/>
    </source>
</evidence>
<accession>A0A8J6P648</accession>
<evidence type="ECO:0000256" key="3">
    <source>
        <dbReference type="ARBA" id="ARBA00022729"/>
    </source>
</evidence>
<gene>
    <name evidence="6" type="ORF">H9Y05_08830</name>
</gene>
<sequence>MKLILLLLGLFSSLTVFSQTSLITTTEITSDKSTSVHSASATANPNSSSVLVGRYAPRATGDPYTTYRTLVEFSTSIPSNAIITSAKLKMYISTTSGTPTIYAARLSAPWSESTAIWANQPAYETSDIITTSSIVSNWLTFDVTSHVQKMNANVYTNNGWILYLSNETQSLAVNRSFASDDALNTTQIPKLEVTYYIPMSVSSVEINHQSADGTNDGSIVPLLADGPGGTYSYQWYNGPGTMMPGKTSLELTDIPYGWYGLRVTSSIVGTEAFYYSFLVGKKGEEVTITYNPDGNFIDDASLYSSFLYYNYGVTGNILAEEVTTTNDIRGLLRFRLWLDPAFTMNEASLYLSRSTATASSGSNNTVRLNRVNNDWGEMTVTHSSMPNSSSTEYLEIAHSTITSLSKIQLDALSQFQTWQQDNISNYGWLVQLLYYNNISKYQRFYSSDHATASYRPYVRFKIKVEEDTELVWSHGNGVDISVGQTFVKKNTQSVAVPYCRSKNILYARNEYGYKNGGIGLKIGNVTDDLKKIGFDVISDSSQTFNEIDYGISFVDSKLYFFNADSTITLGTFVVNDSIALERFEDSIFVTLNGSKIHQLLVDPYEVLQIEAQLISAPSSFSHLTTSISSKIVELNTQIDNVNNLIYLDTLENYLYNWEDGDIAITKHNYLENLEKIKVRDNLGNTIDKEYGVGEPIVWGSFNKSQVVNNDSFGQGILEFFPLGPGIFGTAKSTSVFTDQEDHWVSYVTDDQTVFRGFGIISQSGSFSSISNAPIGISFENKIAIITSYTNKLKEFSYNPGDVFSIFSDQENRTWNVSVNGIIMHSMNIPTLGNLVIGGVVIGGSKLKNMSFSHKNYDALLTTTWVDSLNTGRVAVNLNQVSGLSGNVSYIDGSSLIIPPLPYYVSMINTSLDSNIIDSASFCNGSHSYTTPYVTYNDVPGKYYVSSYDNAGKIIFQKEIYNAPNLLFSHTSGVVQDGKRLVSNSTKGTAIIGRESMPTATMNLQVSKLLRNEGITVGFYRGEKILTDFSDVDEGFKVSNGILSVINKGELKEKNYKINDKSTVSILRKDGFIEFILNDISILKKPLSISDERYLTIEINGINGFLELTALPSLLQWVNFYKIHKTPSNCYSGEGNLNFMTSNVAYSDMYQTHHVTAIRLYDSNDNLITPSTTLTIPSVTIANTSTNEYVYNYEHLLPGTYHFEVERYYVANGSGLNSFVTTTTIVVEIDSRIIWTNLDDAIYQSADESLTSTDPSILLVDLESAESKNVVGTNYPYYVDFEIKQTGSYTNILFIGFEDQSFNSMYPTVGLGFVTYPASNQLGVIVPGGSNNTIPLNTKFRLQLLSPTQARLFRKHTFWNSYSAIGTTFSFSSPDKLVAFVNRLNCGFKNVSSNLPCPERTIYAKLERRLTGEKYKVYLDKVQFYYDQEYHSSSPNLNYKIYKAFDPVTPVMTGTTNQEDVTFGDNRYKLNVSQLQSGEYILEVINDKSEKFYLRFQII</sequence>
<dbReference type="Proteomes" id="UP000652681">
    <property type="component" value="Unassembled WGS sequence"/>
</dbReference>
<comment type="caution">
    <text evidence="6">The sequence shown here is derived from an EMBL/GenBank/DDBJ whole genome shotgun (WGS) entry which is preliminary data.</text>
</comment>
<evidence type="ECO:0000256" key="1">
    <source>
        <dbReference type="ARBA" id="ARBA00004613"/>
    </source>
</evidence>
<keyword evidence="2" id="KW-0964">Secreted</keyword>
<dbReference type="Pfam" id="PF24517">
    <property type="entry name" value="CBM96"/>
    <property type="match status" value="1"/>
</dbReference>
<evidence type="ECO:0000256" key="2">
    <source>
        <dbReference type="ARBA" id="ARBA00022525"/>
    </source>
</evidence>